<evidence type="ECO:0000313" key="4">
    <source>
        <dbReference type="Proteomes" id="UP000265515"/>
    </source>
</evidence>
<feature type="region of interest" description="Disordered" evidence="2">
    <location>
        <begin position="151"/>
        <end position="181"/>
    </location>
</feature>
<dbReference type="Gramene" id="GBG59029">
    <property type="protein sequence ID" value="GBG59029"/>
    <property type="gene ID" value="CBR_g24376"/>
</dbReference>
<comment type="caution">
    <text evidence="3">The sequence shown here is derived from an EMBL/GenBank/DDBJ whole genome shotgun (WGS) entry which is preliminary data.</text>
</comment>
<feature type="region of interest" description="Disordered" evidence="2">
    <location>
        <begin position="273"/>
        <end position="299"/>
    </location>
</feature>
<accession>A0A388JMI3</accession>
<feature type="coiled-coil region" evidence="1">
    <location>
        <begin position="23"/>
        <end position="68"/>
    </location>
</feature>
<proteinExistence type="predicted"/>
<protein>
    <submittedName>
        <fullName evidence="3">Uncharacterized protein</fullName>
    </submittedName>
</protein>
<name>A0A388JMI3_CHABU</name>
<dbReference type="AlphaFoldDB" id="A0A388JMI3"/>
<dbReference type="Proteomes" id="UP000265515">
    <property type="component" value="Unassembled WGS sequence"/>
</dbReference>
<keyword evidence="4" id="KW-1185">Reference proteome</keyword>
<evidence type="ECO:0000313" key="3">
    <source>
        <dbReference type="EMBL" id="GBG59029.1"/>
    </source>
</evidence>
<evidence type="ECO:0000256" key="2">
    <source>
        <dbReference type="SAM" id="MobiDB-lite"/>
    </source>
</evidence>
<sequence length="299" mass="33429">MDPIESKVAEIGQSVAAVCQYVENEQMKKAEKERRKAERLEAQERAEAEQLAQEMKRKKKVEKKLKKAKFVEEMNKNVDVQVAVRFGELREDVREDVRAEIRQVISELSCTAASQGKQKVCEETCNSGTGSSSGGSGTEELSARTRNLYISEKRKRGPEPVFENSPPMELPPKRTPKKSVVKPAKLTARMTRARAKCITPKKATPRSGTKKKTPAAIGPVGRLKYERQMLQELKNLDALVLQNMCKDEGVPYNGKFEAIFNIAAHCTRMAYGTEEDEAETSHEVEAVEAEEIAEKADAE</sequence>
<evidence type="ECO:0000256" key="1">
    <source>
        <dbReference type="SAM" id="Coils"/>
    </source>
</evidence>
<keyword evidence="1" id="KW-0175">Coiled coil</keyword>
<dbReference type="EMBL" id="BFEA01000002">
    <property type="protein sequence ID" value="GBG59029.1"/>
    <property type="molecule type" value="Genomic_DNA"/>
</dbReference>
<organism evidence="3 4">
    <name type="scientific">Chara braunii</name>
    <name type="common">Braun's stonewort</name>
    <dbReference type="NCBI Taxonomy" id="69332"/>
    <lineage>
        <taxon>Eukaryota</taxon>
        <taxon>Viridiplantae</taxon>
        <taxon>Streptophyta</taxon>
        <taxon>Charophyceae</taxon>
        <taxon>Charales</taxon>
        <taxon>Characeae</taxon>
        <taxon>Chara</taxon>
    </lineage>
</organism>
<gene>
    <name evidence="3" type="ORF">CBR_g24376</name>
</gene>
<reference evidence="3 4" key="1">
    <citation type="journal article" date="2018" name="Cell">
        <title>The Chara Genome: Secondary Complexity and Implications for Plant Terrestrialization.</title>
        <authorList>
            <person name="Nishiyama T."/>
            <person name="Sakayama H."/>
            <person name="Vries J.D."/>
            <person name="Buschmann H."/>
            <person name="Saint-Marcoux D."/>
            <person name="Ullrich K.K."/>
            <person name="Haas F.B."/>
            <person name="Vanderstraeten L."/>
            <person name="Becker D."/>
            <person name="Lang D."/>
            <person name="Vosolsobe S."/>
            <person name="Rombauts S."/>
            <person name="Wilhelmsson P.K.I."/>
            <person name="Janitza P."/>
            <person name="Kern R."/>
            <person name="Heyl A."/>
            <person name="Rumpler F."/>
            <person name="Villalobos L.I.A.C."/>
            <person name="Clay J.M."/>
            <person name="Skokan R."/>
            <person name="Toyoda A."/>
            <person name="Suzuki Y."/>
            <person name="Kagoshima H."/>
            <person name="Schijlen E."/>
            <person name="Tajeshwar N."/>
            <person name="Catarino B."/>
            <person name="Hetherington A.J."/>
            <person name="Saltykova A."/>
            <person name="Bonnot C."/>
            <person name="Breuninger H."/>
            <person name="Symeonidi A."/>
            <person name="Radhakrishnan G.V."/>
            <person name="Van Nieuwerburgh F."/>
            <person name="Deforce D."/>
            <person name="Chang C."/>
            <person name="Karol K.G."/>
            <person name="Hedrich R."/>
            <person name="Ulvskov P."/>
            <person name="Glockner G."/>
            <person name="Delwiche C.F."/>
            <person name="Petrasek J."/>
            <person name="Van de Peer Y."/>
            <person name="Friml J."/>
            <person name="Beilby M."/>
            <person name="Dolan L."/>
            <person name="Kohara Y."/>
            <person name="Sugano S."/>
            <person name="Fujiyama A."/>
            <person name="Delaux P.-M."/>
            <person name="Quint M."/>
            <person name="TheiBen G."/>
            <person name="Hagemann M."/>
            <person name="Harholt J."/>
            <person name="Dunand C."/>
            <person name="Zachgo S."/>
            <person name="Langdale J."/>
            <person name="Maumus F."/>
            <person name="Straeten D.V.D."/>
            <person name="Gould S.B."/>
            <person name="Rensing S.A."/>
        </authorList>
    </citation>
    <scope>NUCLEOTIDE SEQUENCE [LARGE SCALE GENOMIC DNA]</scope>
    <source>
        <strain evidence="3 4">S276</strain>
    </source>
</reference>